<dbReference type="InterPro" id="IPR020476">
    <property type="entry name" value="Nudix_hydrolase"/>
</dbReference>
<dbReference type="InterPro" id="IPR020084">
    <property type="entry name" value="NUDIX_hydrolase_CS"/>
</dbReference>
<evidence type="ECO:0000313" key="5">
    <source>
        <dbReference type="EMBL" id="SEO36661.1"/>
    </source>
</evidence>
<dbReference type="EMBL" id="FODY01000001">
    <property type="protein sequence ID" value="SEO36661.1"/>
    <property type="molecule type" value="Genomic_DNA"/>
</dbReference>
<keyword evidence="6" id="KW-1185">Reference proteome</keyword>
<dbReference type="Pfam" id="PF00293">
    <property type="entry name" value="NUDIX"/>
    <property type="match status" value="1"/>
</dbReference>
<sequence length="175" mass="19573">MGTLDEKFLDSKFVYDGRLLKVYSDRVLLPNGKESFREIVKHPGAVAVVPVLDNGDIVMVRQYRYPVGDTMLEIPAGKLDPGEAPETCVVRELAEETGYVSGHIRKLTAIYTTPGFSNEVIHIYLATNLVMTEQHTDEDEFINVETYSRKQLKEMVITGVIQDAKTIIGLLLADL</sequence>
<dbReference type="InterPro" id="IPR015797">
    <property type="entry name" value="NUDIX_hydrolase-like_dom_sf"/>
</dbReference>
<dbReference type="GO" id="GO:0016462">
    <property type="term" value="F:pyrophosphatase activity"/>
    <property type="evidence" value="ECO:0007669"/>
    <property type="project" value="UniProtKB-ARBA"/>
</dbReference>
<evidence type="ECO:0000313" key="6">
    <source>
        <dbReference type="Proteomes" id="UP000198847"/>
    </source>
</evidence>
<evidence type="ECO:0000259" key="4">
    <source>
        <dbReference type="PROSITE" id="PS51462"/>
    </source>
</evidence>
<dbReference type="InterPro" id="IPR000086">
    <property type="entry name" value="NUDIX_hydrolase_dom"/>
</dbReference>
<dbReference type="AlphaFoldDB" id="A0A1H8P4G5"/>
<dbReference type="PANTHER" id="PTHR11839:SF18">
    <property type="entry name" value="NUDIX HYDROLASE DOMAIN-CONTAINING PROTEIN"/>
    <property type="match status" value="1"/>
</dbReference>
<dbReference type="PROSITE" id="PS51462">
    <property type="entry name" value="NUDIX"/>
    <property type="match status" value="1"/>
</dbReference>
<dbReference type="Gene3D" id="3.90.79.10">
    <property type="entry name" value="Nucleoside Triphosphate Pyrophosphohydrolase"/>
    <property type="match status" value="1"/>
</dbReference>
<comment type="cofactor">
    <cofactor evidence="1">
        <name>Mg(2+)</name>
        <dbReference type="ChEBI" id="CHEBI:18420"/>
    </cofactor>
</comment>
<dbReference type="STRING" id="112903.SAMN04490178_101329"/>
<accession>A0A1H8P4G5</accession>
<organism evidence="5 6">
    <name type="scientific">Propionispora vibrioides</name>
    <dbReference type="NCBI Taxonomy" id="112903"/>
    <lineage>
        <taxon>Bacteria</taxon>
        <taxon>Bacillati</taxon>
        <taxon>Bacillota</taxon>
        <taxon>Negativicutes</taxon>
        <taxon>Selenomonadales</taxon>
        <taxon>Sporomusaceae</taxon>
        <taxon>Propionispora</taxon>
    </lineage>
</organism>
<dbReference type="Proteomes" id="UP000198847">
    <property type="component" value="Unassembled WGS sequence"/>
</dbReference>
<feature type="domain" description="Nudix hydrolase" evidence="4">
    <location>
        <begin position="40"/>
        <end position="169"/>
    </location>
</feature>
<name>A0A1H8P4G5_9FIRM</name>
<dbReference type="SUPFAM" id="SSF55811">
    <property type="entry name" value="Nudix"/>
    <property type="match status" value="1"/>
</dbReference>
<dbReference type="GO" id="GO:0019693">
    <property type="term" value="P:ribose phosphate metabolic process"/>
    <property type="evidence" value="ECO:0007669"/>
    <property type="project" value="TreeGrafter"/>
</dbReference>
<dbReference type="PANTHER" id="PTHR11839">
    <property type="entry name" value="UDP/ADP-SUGAR PYROPHOSPHATASE"/>
    <property type="match status" value="1"/>
</dbReference>
<dbReference type="GO" id="GO:0005829">
    <property type="term" value="C:cytosol"/>
    <property type="evidence" value="ECO:0007669"/>
    <property type="project" value="TreeGrafter"/>
</dbReference>
<keyword evidence="2 3" id="KW-0378">Hydrolase</keyword>
<protein>
    <submittedName>
        <fullName evidence="5">ADP-ribose pyrophosphatase</fullName>
    </submittedName>
</protein>
<dbReference type="PROSITE" id="PS00893">
    <property type="entry name" value="NUDIX_BOX"/>
    <property type="match status" value="1"/>
</dbReference>
<dbReference type="GO" id="GO:0006753">
    <property type="term" value="P:nucleoside phosphate metabolic process"/>
    <property type="evidence" value="ECO:0007669"/>
    <property type="project" value="TreeGrafter"/>
</dbReference>
<proteinExistence type="inferred from homology"/>
<dbReference type="RefSeq" id="WP_091743641.1">
    <property type="nucleotide sequence ID" value="NZ_FODY01000001.1"/>
</dbReference>
<comment type="similarity">
    <text evidence="3">Belongs to the Nudix hydrolase family.</text>
</comment>
<gene>
    <name evidence="5" type="ORF">SAMN04490178_101329</name>
</gene>
<evidence type="ECO:0000256" key="3">
    <source>
        <dbReference type="RuleBase" id="RU003476"/>
    </source>
</evidence>
<dbReference type="FunFam" id="3.90.79.10:FF:000024">
    <property type="entry name" value="ADP-ribose pyrophosphatase"/>
    <property type="match status" value="1"/>
</dbReference>
<evidence type="ECO:0000256" key="1">
    <source>
        <dbReference type="ARBA" id="ARBA00001946"/>
    </source>
</evidence>
<dbReference type="PRINTS" id="PR00502">
    <property type="entry name" value="NUDIXFAMILY"/>
</dbReference>
<reference evidence="5 6" key="1">
    <citation type="submission" date="2016-10" db="EMBL/GenBank/DDBJ databases">
        <authorList>
            <person name="de Groot N.N."/>
        </authorList>
    </citation>
    <scope>NUCLEOTIDE SEQUENCE [LARGE SCALE GENOMIC DNA]</scope>
    <source>
        <strain evidence="5 6">DSM 13305</strain>
    </source>
</reference>
<evidence type="ECO:0000256" key="2">
    <source>
        <dbReference type="ARBA" id="ARBA00022801"/>
    </source>
</evidence>
<dbReference type="OrthoDB" id="9806150at2"/>